<organism evidence="2 3">
    <name type="scientific">Papaver somniferum</name>
    <name type="common">Opium poppy</name>
    <dbReference type="NCBI Taxonomy" id="3469"/>
    <lineage>
        <taxon>Eukaryota</taxon>
        <taxon>Viridiplantae</taxon>
        <taxon>Streptophyta</taxon>
        <taxon>Embryophyta</taxon>
        <taxon>Tracheophyta</taxon>
        <taxon>Spermatophyta</taxon>
        <taxon>Magnoliopsida</taxon>
        <taxon>Ranunculales</taxon>
        <taxon>Papaveraceae</taxon>
        <taxon>Papaveroideae</taxon>
        <taxon>Papaver</taxon>
    </lineage>
</organism>
<evidence type="ECO:0000313" key="3">
    <source>
        <dbReference type="Proteomes" id="UP000316621"/>
    </source>
</evidence>
<dbReference type="AlphaFoldDB" id="A0A4Y7L0G8"/>
<sequence length="230" mass="25901">MYCEIIGTQDEIKDGVMVQRYDIQEEIYYQKPREDEEEVDDDDDELVASNENITSLDMENTAPTEESEPELDPDIDWSMKKVIFKELCDYFAELADVVSKDGDKCSNIKKWIREQLVETPEKGSGIEAEINKSDQGNEAIKISNPPQASAKGSPCTNRLKSKQYKIKVTKENVNTTKEISNQQNIAGAFQSLGGAEISNLHRGEYNQLLQLAELQRVGNIGNATMQFPTP</sequence>
<reference evidence="2 3" key="1">
    <citation type="journal article" date="2018" name="Science">
        <title>The opium poppy genome and morphinan production.</title>
        <authorList>
            <person name="Guo L."/>
            <person name="Winzer T."/>
            <person name="Yang X."/>
            <person name="Li Y."/>
            <person name="Ning Z."/>
            <person name="He Z."/>
            <person name="Teodor R."/>
            <person name="Lu Y."/>
            <person name="Bowser T.A."/>
            <person name="Graham I.A."/>
            <person name="Ye K."/>
        </authorList>
    </citation>
    <scope>NUCLEOTIDE SEQUENCE [LARGE SCALE GENOMIC DNA]</scope>
    <source>
        <strain evidence="3">cv. HN1</strain>
        <tissue evidence="2">Leaves</tissue>
    </source>
</reference>
<evidence type="ECO:0000256" key="1">
    <source>
        <dbReference type="SAM" id="MobiDB-lite"/>
    </source>
</evidence>
<gene>
    <name evidence="2" type="ORF">C5167_003358</name>
</gene>
<keyword evidence="3" id="KW-1185">Reference proteome</keyword>
<accession>A0A4Y7L0G8</accession>
<feature type="compositionally biased region" description="Polar residues" evidence="1">
    <location>
        <begin position="49"/>
        <end position="64"/>
    </location>
</feature>
<dbReference type="Proteomes" id="UP000316621">
    <property type="component" value="Chromosome 9"/>
</dbReference>
<dbReference type="EMBL" id="CM010723">
    <property type="protein sequence ID" value="RZC78656.1"/>
    <property type="molecule type" value="Genomic_DNA"/>
</dbReference>
<dbReference type="Gramene" id="RZC78656">
    <property type="protein sequence ID" value="RZC78656"/>
    <property type="gene ID" value="C5167_003358"/>
</dbReference>
<name>A0A4Y7L0G8_PAPSO</name>
<feature type="region of interest" description="Disordered" evidence="1">
    <location>
        <begin position="28"/>
        <end position="72"/>
    </location>
</feature>
<evidence type="ECO:0000313" key="2">
    <source>
        <dbReference type="EMBL" id="RZC78656.1"/>
    </source>
</evidence>
<protein>
    <submittedName>
        <fullName evidence="2">Uncharacterized protein</fullName>
    </submittedName>
</protein>
<proteinExistence type="predicted"/>
<feature type="compositionally biased region" description="Acidic residues" evidence="1">
    <location>
        <begin position="35"/>
        <end position="46"/>
    </location>
</feature>